<gene>
    <name evidence="3" type="ORF">EZ315_10820</name>
</gene>
<accession>A0A4Z0V0X6</accession>
<keyword evidence="4" id="KW-1185">Reference proteome</keyword>
<reference evidence="3 4" key="1">
    <citation type="submission" date="2019-02" db="EMBL/GenBank/DDBJ databases">
        <title>Isolation and identification of novel species under the genus Muribaculum.</title>
        <authorList>
            <person name="Miyake S."/>
            <person name="Ding Y."/>
            <person name="Low A."/>
            <person name="Soh M."/>
            <person name="Seedorf H."/>
        </authorList>
    </citation>
    <scope>NUCLEOTIDE SEQUENCE [LARGE SCALE GENOMIC DNA]</scope>
    <source>
        <strain evidence="3 4">TLL-A3</strain>
    </source>
</reference>
<protein>
    <submittedName>
        <fullName evidence="3">DUF2520 domain-containing protein</fullName>
    </submittedName>
</protein>
<dbReference type="Gene3D" id="1.10.1040.20">
    <property type="entry name" value="ProC-like, C-terminal domain"/>
    <property type="match status" value="1"/>
</dbReference>
<dbReference type="SUPFAM" id="SSF48179">
    <property type="entry name" value="6-phosphogluconate dehydrogenase C-terminal domain-like"/>
    <property type="match status" value="1"/>
</dbReference>
<dbReference type="InterPro" id="IPR028939">
    <property type="entry name" value="P5C_Rdtase_cat_N"/>
</dbReference>
<evidence type="ECO:0000313" key="4">
    <source>
        <dbReference type="Proteomes" id="UP000297635"/>
    </source>
</evidence>
<sequence length="273" mass="30088">MSISANGDMIPQTTGHPLSIVFIGAGNVATHLAQAFEKSDVGNVVQVFSRSIDSAKELAHKLHAAEFVNDPSEIVHDADVYVVSLVDHAVDNVIKEIPRNNALWLHTSGSLPIEALTGKSDRTGVFYPLQTFSKQVPVDMTEVPIFIEGCNPGITDEIRHMAEKMSEKVYYADGDLRRRMHVAAVFACNFSNHMFTIADDLLRRDGLTLEVLHPLLRETVRKAIDGCPADGQTGPAVRGDKAVMEKHQSMLTRELADIYSIISKSIYSRHNPD</sequence>
<dbReference type="Gene3D" id="3.40.50.720">
    <property type="entry name" value="NAD(P)-binding Rossmann-like Domain"/>
    <property type="match status" value="1"/>
</dbReference>
<dbReference type="Proteomes" id="UP000297635">
    <property type="component" value="Unassembled WGS sequence"/>
</dbReference>
<proteinExistence type="predicted"/>
<dbReference type="AlphaFoldDB" id="A0A4Z0V0X6"/>
<evidence type="ECO:0000259" key="1">
    <source>
        <dbReference type="Pfam" id="PF03807"/>
    </source>
</evidence>
<dbReference type="EMBL" id="SJSA01000002">
    <property type="protein sequence ID" value="TGG36354.1"/>
    <property type="molecule type" value="Genomic_DNA"/>
</dbReference>
<dbReference type="InterPro" id="IPR018931">
    <property type="entry name" value="DUF2520"/>
</dbReference>
<dbReference type="InterPro" id="IPR037108">
    <property type="entry name" value="TM1727-like_C_sf"/>
</dbReference>
<feature type="domain" description="DUF2520" evidence="2">
    <location>
        <begin position="143"/>
        <end position="266"/>
    </location>
</feature>
<dbReference type="Pfam" id="PF10728">
    <property type="entry name" value="DUF2520"/>
    <property type="match status" value="1"/>
</dbReference>
<dbReference type="PANTHER" id="PTHR40459:SF1">
    <property type="entry name" value="CONSERVED HYPOTHETICAL ALANINE AND LEUCINE RICH PROTEIN"/>
    <property type="match status" value="1"/>
</dbReference>
<dbReference type="Pfam" id="PF03807">
    <property type="entry name" value="F420_oxidored"/>
    <property type="match status" value="1"/>
</dbReference>
<evidence type="ECO:0000313" key="3">
    <source>
        <dbReference type="EMBL" id="TGG36354.1"/>
    </source>
</evidence>
<dbReference type="GeneID" id="82150280"/>
<dbReference type="PANTHER" id="PTHR40459">
    <property type="entry name" value="CONSERVED HYPOTHETICAL ALANINE AND LEUCINE RICH PROTEIN"/>
    <property type="match status" value="1"/>
</dbReference>
<feature type="domain" description="Pyrroline-5-carboxylate reductase catalytic N-terminal" evidence="1">
    <location>
        <begin position="20"/>
        <end position="99"/>
    </location>
</feature>
<dbReference type="InterPro" id="IPR008927">
    <property type="entry name" value="6-PGluconate_DH-like_C_sf"/>
</dbReference>
<evidence type="ECO:0000259" key="2">
    <source>
        <dbReference type="Pfam" id="PF10728"/>
    </source>
</evidence>
<organism evidence="3 4">
    <name type="scientific">Duncaniella freteri</name>
    <dbReference type="NCBI Taxonomy" id="2530391"/>
    <lineage>
        <taxon>Bacteria</taxon>
        <taxon>Pseudomonadati</taxon>
        <taxon>Bacteroidota</taxon>
        <taxon>Bacteroidia</taxon>
        <taxon>Bacteroidales</taxon>
        <taxon>Muribaculaceae</taxon>
        <taxon>Duncaniella</taxon>
    </lineage>
</organism>
<dbReference type="InterPro" id="IPR036291">
    <property type="entry name" value="NAD(P)-bd_dom_sf"/>
</dbReference>
<name>A0A4Z0V0X6_9BACT</name>
<dbReference type="SUPFAM" id="SSF51735">
    <property type="entry name" value="NAD(P)-binding Rossmann-fold domains"/>
    <property type="match status" value="1"/>
</dbReference>
<comment type="caution">
    <text evidence="3">The sequence shown here is derived from an EMBL/GenBank/DDBJ whole genome shotgun (WGS) entry which is preliminary data.</text>
</comment>
<dbReference type="RefSeq" id="WP_135472093.1">
    <property type="nucleotide sequence ID" value="NZ_CASJDB010000017.1"/>
</dbReference>